<evidence type="ECO:0000313" key="5">
    <source>
        <dbReference type="Proteomes" id="UP000252884"/>
    </source>
</evidence>
<dbReference type="Proteomes" id="UP000252884">
    <property type="component" value="Unassembled WGS sequence"/>
</dbReference>
<keyword evidence="1" id="KW-0175">Coiled coil</keyword>
<organism evidence="4 5">
    <name type="scientific">Pseudorhodoferax soli</name>
    <dbReference type="NCBI Taxonomy" id="545864"/>
    <lineage>
        <taxon>Bacteria</taxon>
        <taxon>Pseudomonadati</taxon>
        <taxon>Pseudomonadota</taxon>
        <taxon>Betaproteobacteria</taxon>
        <taxon>Burkholderiales</taxon>
        <taxon>Comamonadaceae</taxon>
    </lineage>
</organism>
<evidence type="ECO:0000256" key="1">
    <source>
        <dbReference type="SAM" id="Coils"/>
    </source>
</evidence>
<protein>
    <submittedName>
        <fullName evidence="4">Uncharacterized protein</fullName>
    </submittedName>
</protein>
<dbReference type="RefSeq" id="WP_245965637.1">
    <property type="nucleotide sequence ID" value="NZ_QPJK01000002.1"/>
</dbReference>
<sequence length="222" mass="23661">MCPEPRAARASSPLVCALAAALLAGCVVPPPAPPPAPPPPPAVAPVPPPPAAPPVESAVPRPVQGGQPGGVRTDSSTVAQALLVYADRVRRMAAAELAQEVTRLTDIPEAQRQPAEEMQLAIALAQTRVPADLVRAQGLAQRVLGNPREEARGLYPLAGMLVARYAEQRRVEEALDRQAQQLREQQRRIDQLTERLEAVRAIERSLTSRPPPPNGGHRAVQP</sequence>
<feature type="coiled-coil region" evidence="1">
    <location>
        <begin position="165"/>
        <end position="202"/>
    </location>
</feature>
<accession>A0A368Y4M9</accession>
<proteinExistence type="predicted"/>
<feature type="chain" id="PRO_5016671227" evidence="3">
    <location>
        <begin position="33"/>
        <end position="222"/>
    </location>
</feature>
<name>A0A368Y4M9_9BURK</name>
<feature type="signal peptide" evidence="3">
    <location>
        <begin position="1"/>
        <end position="32"/>
    </location>
</feature>
<gene>
    <name evidence="4" type="ORF">DES41_102600</name>
</gene>
<dbReference type="AlphaFoldDB" id="A0A368Y4M9"/>
<dbReference type="EMBL" id="QPJK01000002">
    <property type="protein sequence ID" value="RCW74278.1"/>
    <property type="molecule type" value="Genomic_DNA"/>
</dbReference>
<feature type="compositionally biased region" description="Pro residues" evidence="2">
    <location>
        <begin position="28"/>
        <end position="53"/>
    </location>
</feature>
<feature type="region of interest" description="Disordered" evidence="2">
    <location>
        <begin position="202"/>
        <end position="222"/>
    </location>
</feature>
<keyword evidence="3" id="KW-0732">Signal</keyword>
<keyword evidence="5" id="KW-1185">Reference proteome</keyword>
<feature type="compositionally biased region" description="Low complexity" evidence="2">
    <location>
        <begin position="54"/>
        <end position="65"/>
    </location>
</feature>
<evidence type="ECO:0000313" key="4">
    <source>
        <dbReference type="EMBL" id="RCW74278.1"/>
    </source>
</evidence>
<evidence type="ECO:0000256" key="2">
    <source>
        <dbReference type="SAM" id="MobiDB-lite"/>
    </source>
</evidence>
<dbReference type="PROSITE" id="PS51257">
    <property type="entry name" value="PROKAR_LIPOPROTEIN"/>
    <property type="match status" value="1"/>
</dbReference>
<evidence type="ECO:0000256" key="3">
    <source>
        <dbReference type="SAM" id="SignalP"/>
    </source>
</evidence>
<reference evidence="4 5" key="1">
    <citation type="submission" date="2018-07" db="EMBL/GenBank/DDBJ databases">
        <title>Genomic Encyclopedia of Type Strains, Phase IV (KMG-IV): sequencing the most valuable type-strain genomes for metagenomic binning, comparative biology and taxonomic classification.</title>
        <authorList>
            <person name="Goeker M."/>
        </authorList>
    </citation>
    <scope>NUCLEOTIDE SEQUENCE [LARGE SCALE GENOMIC DNA]</scope>
    <source>
        <strain evidence="4 5">DSM 21634</strain>
    </source>
</reference>
<comment type="caution">
    <text evidence="4">The sequence shown here is derived from an EMBL/GenBank/DDBJ whole genome shotgun (WGS) entry which is preliminary data.</text>
</comment>
<feature type="region of interest" description="Disordered" evidence="2">
    <location>
        <begin position="27"/>
        <end position="74"/>
    </location>
</feature>